<dbReference type="PATRIC" id="fig|1123269.5.peg.5774"/>
<name>W0AJZ2_9SPHN</name>
<dbReference type="KEGG" id="ssan:NX02_29460"/>
<reference evidence="1 2" key="1">
    <citation type="submission" date="2013-07" db="EMBL/GenBank/DDBJ databases">
        <title>Completed genome of Sphingomonas sanxanigenens NX02.</title>
        <authorList>
            <person name="Ma T."/>
            <person name="Huang H."/>
            <person name="Wu M."/>
            <person name="Li X."/>
            <person name="Li G."/>
        </authorList>
    </citation>
    <scope>NUCLEOTIDE SEQUENCE [LARGE SCALE GENOMIC DNA]</scope>
    <source>
        <strain evidence="1 2">NX02</strain>
    </source>
</reference>
<evidence type="ECO:0000313" key="2">
    <source>
        <dbReference type="Proteomes" id="UP000018851"/>
    </source>
</evidence>
<keyword evidence="2" id="KW-1185">Reference proteome</keyword>
<dbReference type="Gene3D" id="1.10.150.260">
    <property type="entry name" value="YozE SAM-like"/>
    <property type="match status" value="1"/>
</dbReference>
<dbReference type="eggNOG" id="ENOG5031C7N">
    <property type="taxonomic scope" value="Bacteria"/>
</dbReference>
<dbReference type="EMBL" id="CP006644">
    <property type="protein sequence ID" value="AHE57456.1"/>
    <property type="molecule type" value="Genomic_DNA"/>
</dbReference>
<dbReference type="InterPro" id="IPR036806">
    <property type="entry name" value="YozE_SAM-like_sf"/>
</dbReference>
<dbReference type="STRING" id="1123269.NX02_29460"/>
<dbReference type="Proteomes" id="UP000018851">
    <property type="component" value="Chromosome"/>
</dbReference>
<dbReference type="AlphaFoldDB" id="W0AJZ2"/>
<evidence type="ECO:0000313" key="1">
    <source>
        <dbReference type="EMBL" id="AHE57456.1"/>
    </source>
</evidence>
<organism evidence="1 2">
    <name type="scientific">Sphingomonas sanxanigenens DSM 19645 = NX02</name>
    <dbReference type="NCBI Taxonomy" id="1123269"/>
    <lineage>
        <taxon>Bacteria</taxon>
        <taxon>Pseudomonadati</taxon>
        <taxon>Pseudomonadota</taxon>
        <taxon>Alphaproteobacteria</taxon>
        <taxon>Sphingomonadales</taxon>
        <taxon>Sphingomonadaceae</taxon>
        <taxon>Sphingomonas</taxon>
    </lineage>
</organism>
<dbReference type="SUPFAM" id="SSF140652">
    <property type="entry name" value="YozE-like"/>
    <property type="match status" value="1"/>
</dbReference>
<protein>
    <submittedName>
        <fullName evidence="1">Uncharacterized protein</fullName>
    </submittedName>
</protein>
<accession>W0AJZ2</accession>
<gene>
    <name evidence="1" type="ORF">NX02_29460</name>
</gene>
<dbReference type="HOGENOM" id="CLU_2182276_0_0_5"/>
<sequence length="117" mass="12895">MNAQTFKRDQLQMMVYGIPSGLAEPEPFDPETGELLTAPPPVATPTRPLPSTPFGAWLLRQEKRHDWIGGLAKAAKADRAFPKAGDPEAVRKRLSEVGAEADMFEALDAAEIEWLCY</sequence>
<proteinExistence type="predicted"/>